<accession>A0ABR1DM21</accession>
<gene>
    <name evidence="3" type="primary">Necator_chrIV.g16364</name>
    <name evidence="3" type="ORF">RB195_003068</name>
</gene>
<comment type="caution">
    <text evidence="3">The sequence shown here is derived from an EMBL/GenBank/DDBJ whole genome shotgun (WGS) entry which is preliminary data.</text>
</comment>
<dbReference type="Proteomes" id="UP001303046">
    <property type="component" value="Unassembled WGS sequence"/>
</dbReference>
<proteinExistence type="predicted"/>
<evidence type="ECO:0000313" key="4">
    <source>
        <dbReference type="Proteomes" id="UP001303046"/>
    </source>
</evidence>
<name>A0ABR1DM21_NECAM</name>
<keyword evidence="1" id="KW-0472">Membrane</keyword>
<keyword evidence="1" id="KW-1133">Transmembrane helix</keyword>
<dbReference type="EMBL" id="JAVFWL010000004">
    <property type="protein sequence ID" value="KAK6751449.1"/>
    <property type="molecule type" value="Genomic_DNA"/>
</dbReference>
<feature type="signal peptide" evidence="2">
    <location>
        <begin position="1"/>
        <end position="18"/>
    </location>
</feature>
<keyword evidence="2" id="KW-0732">Signal</keyword>
<sequence>MISVKVGLLAILTSCVVAHPQFGGLPGGAQPGLLSGAGGAALGGLPLGGLGGLLGSLIPIVNFGITAAGPKQGGNSLHFNIRAG</sequence>
<organism evidence="3 4">
    <name type="scientific">Necator americanus</name>
    <name type="common">Human hookworm</name>
    <dbReference type="NCBI Taxonomy" id="51031"/>
    <lineage>
        <taxon>Eukaryota</taxon>
        <taxon>Metazoa</taxon>
        <taxon>Ecdysozoa</taxon>
        <taxon>Nematoda</taxon>
        <taxon>Chromadorea</taxon>
        <taxon>Rhabditida</taxon>
        <taxon>Rhabditina</taxon>
        <taxon>Rhabditomorpha</taxon>
        <taxon>Strongyloidea</taxon>
        <taxon>Ancylostomatidae</taxon>
        <taxon>Bunostominae</taxon>
        <taxon>Necator</taxon>
    </lineage>
</organism>
<keyword evidence="4" id="KW-1185">Reference proteome</keyword>
<keyword evidence="1" id="KW-0812">Transmembrane</keyword>
<feature type="chain" id="PRO_5045122074" evidence="2">
    <location>
        <begin position="19"/>
        <end position="84"/>
    </location>
</feature>
<evidence type="ECO:0000313" key="3">
    <source>
        <dbReference type="EMBL" id="KAK6751449.1"/>
    </source>
</evidence>
<feature type="transmembrane region" description="Helical" evidence="1">
    <location>
        <begin position="42"/>
        <end position="65"/>
    </location>
</feature>
<reference evidence="3 4" key="1">
    <citation type="submission" date="2023-08" db="EMBL/GenBank/DDBJ databases">
        <title>A Necator americanus chromosomal reference genome.</title>
        <authorList>
            <person name="Ilik V."/>
            <person name="Petrzelkova K.J."/>
            <person name="Pardy F."/>
            <person name="Fuh T."/>
            <person name="Niatou-Singa F.S."/>
            <person name="Gouil Q."/>
            <person name="Baker L."/>
            <person name="Ritchie M.E."/>
            <person name="Jex A.R."/>
            <person name="Gazzola D."/>
            <person name="Li H."/>
            <person name="Toshio Fujiwara R."/>
            <person name="Zhan B."/>
            <person name="Aroian R.V."/>
            <person name="Pafco B."/>
            <person name="Schwarz E.M."/>
        </authorList>
    </citation>
    <scope>NUCLEOTIDE SEQUENCE [LARGE SCALE GENOMIC DNA]</scope>
    <source>
        <strain evidence="3 4">Aroian</strain>
        <tissue evidence="3">Whole animal</tissue>
    </source>
</reference>
<evidence type="ECO:0000256" key="1">
    <source>
        <dbReference type="SAM" id="Phobius"/>
    </source>
</evidence>
<evidence type="ECO:0000256" key="2">
    <source>
        <dbReference type="SAM" id="SignalP"/>
    </source>
</evidence>
<protein>
    <submittedName>
        <fullName evidence="3">Uncharacterized protein</fullName>
    </submittedName>
</protein>